<evidence type="ECO:0000313" key="4">
    <source>
        <dbReference type="Proteomes" id="UP000758603"/>
    </source>
</evidence>
<protein>
    <submittedName>
        <fullName evidence="3">Uncharacterized protein</fullName>
    </submittedName>
</protein>
<reference evidence="3" key="1">
    <citation type="journal article" date="2021" name="Nat. Commun.">
        <title>Genetic determinants of endophytism in the Arabidopsis root mycobiome.</title>
        <authorList>
            <person name="Mesny F."/>
            <person name="Miyauchi S."/>
            <person name="Thiergart T."/>
            <person name="Pickel B."/>
            <person name="Atanasova L."/>
            <person name="Karlsson M."/>
            <person name="Huettel B."/>
            <person name="Barry K.W."/>
            <person name="Haridas S."/>
            <person name="Chen C."/>
            <person name="Bauer D."/>
            <person name="Andreopoulos W."/>
            <person name="Pangilinan J."/>
            <person name="LaButti K."/>
            <person name="Riley R."/>
            <person name="Lipzen A."/>
            <person name="Clum A."/>
            <person name="Drula E."/>
            <person name="Henrissat B."/>
            <person name="Kohler A."/>
            <person name="Grigoriev I.V."/>
            <person name="Martin F.M."/>
            <person name="Hacquard S."/>
        </authorList>
    </citation>
    <scope>NUCLEOTIDE SEQUENCE</scope>
    <source>
        <strain evidence="3">MPI-SDFR-AT-0073</strain>
    </source>
</reference>
<organism evidence="3 4">
    <name type="scientific">Truncatella angustata</name>
    <dbReference type="NCBI Taxonomy" id="152316"/>
    <lineage>
        <taxon>Eukaryota</taxon>
        <taxon>Fungi</taxon>
        <taxon>Dikarya</taxon>
        <taxon>Ascomycota</taxon>
        <taxon>Pezizomycotina</taxon>
        <taxon>Sordariomycetes</taxon>
        <taxon>Xylariomycetidae</taxon>
        <taxon>Amphisphaeriales</taxon>
        <taxon>Sporocadaceae</taxon>
        <taxon>Truncatella</taxon>
    </lineage>
</organism>
<keyword evidence="4" id="KW-1185">Reference proteome</keyword>
<feature type="transmembrane region" description="Helical" evidence="2">
    <location>
        <begin position="63"/>
        <end position="82"/>
    </location>
</feature>
<dbReference type="EMBL" id="JAGPXC010000008">
    <property type="protein sequence ID" value="KAH6647917.1"/>
    <property type="molecule type" value="Genomic_DNA"/>
</dbReference>
<feature type="transmembrane region" description="Helical" evidence="2">
    <location>
        <begin position="198"/>
        <end position="218"/>
    </location>
</feature>
<keyword evidence="2" id="KW-0472">Membrane</keyword>
<feature type="transmembrane region" description="Helical" evidence="2">
    <location>
        <begin position="88"/>
        <end position="109"/>
    </location>
</feature>
<keyword evidence="2" id="KW-0812">Transmembrane</keyword>
<sequence>MDSRNSSVDETRPLNPDGEQHHLGQESPRPLSPSVVQPPLTPPAYEYLADGGRREIGIRLTSILRLLTISLTLANIILQISSAPRGGLWVFLVVWDFFIITWYPLALLVEVMSTLPPITIFVGNWTFQYSGSRRDSECGDAVHDITPKRKRGATDILRNLTDVILAVVLFSCSTASITELSGHRLSWYNGYSRIFSNGTPIAILHFFVFAFMLTMLMVRLLQTRTGASVLLKLALTRDNELYKYRIQLPRDEPSQKSKNSVPIYA</sequence>
<proteinExistence type="predicted"/>
<keyword evidence="2" id="KW-1133">Transmembrane helix</keyword>
<feature type="region of interest" description="Disordered" evidence="1">
    <location>
        <begin position="1"/>
        <end position="38"/>
    </location>
</feature>
<feature type="transmembrane region" description="Helical" evidence="2">
    <location>
        <begin position="156"/>
        <end position="178"/>
    </location>
</feature>
<evidence type="ECO:0000313" key="3">
    <source>
        <dbReference type="EMBL" id="KAH6647917.1"/>
    </source>
</evidence>
<evidence type="ECO:0000256" key="1">
    <source>
        <dbReference type="SAM" id="MobiDB-lite"/>
    </source>
</evidence>
<accession>A0A9P8UDG8</accession>
<name>A0A9P8UDG8_9PEZI</name>
<dbReference type="Proteomes" id="UP000758603">
    <property type="component" value="Unassembled WGS sequence"/>
</dbReference>
<dbReference type="RefSeq" id="XP_045954429.1">
    <property type="nucleotide sequence ID" value="XM_046108048.1"/>
</dbReference>
<dbReference type="AlphaFoldDB" id="A0A9P8UDG8"/>
<comment type="caution">
    <text evidence="3">The sequence shown here is derived from an EMBL/GenBank/DDBJ whole genome shotgun (WGS) entry which is preliminary data.</text>
</comment>
<dbReference type="GeneID" id="70136939"/>
<feature type="compositionally biased region" description="Basic and acidic residues" evidence="1">
    <location>
        <begin position="1"/>
        <end position="24"/>
    </location>
</feature>
<evidence type="ECO:0000256" key="2">
    <source>
        <dbReference type="SAM" id="Phobius"/>
    </source>
</evidence>
<gene>
    <name evidence="3" type="ORF">BKA67DRAFT_662659</name>
</gene>
<dbReference type="OrthoDB" id="4762727at2759"/>